<dbReference type="GO" id="GO:0004497">
    <property type="term" value="F:monooxygenase activity"/>
    <property type="evidence" value="ECO:0007669"/>
    <property type="project" value="InterPro"/>
</dbReference>
<dbReference type="PRINTS" id="PR00385">
    <property type="entry name" value="P450"/>
</dbReference>
<dbReference type="GO" id="GO:0016705">
    <property type="term" value="F:oxidoreductase activity, acting on paired donors, with incorporation or reduction of molecular oxygen"/>
    <property type="evidence" value="ECO:0007669"/>
    <property type="project" value="InterPro"/>
</dbReference>
<comment type="similarity">
    <text evidence="1">Belongs to the cytochrome P450 family.</text>
</comment>
<dbReference type="SUPFAM" id="SSF48264">
    <property type="entry name" value="Cytochrome P450"/>
    <property type="match status" value="1"/>
</dbReference>
<sequence>MSSPQAGTMPVFCVAHMLESWDERHPQAAFVELSGQDAPARPDGTPVVARREEMIEFLRHPAVRATDGVHYNMGAQRPLIPLDLDGETHRKYRRLLDPLFTPKQVARLESKIRARTNALIDAFADAGEAELMFGLCATLPTHIFIDLLGLPLEDLPIFLEFKESVVRPQGATVEEQQANSRAAGQRMYDYLADVLAQRRAEEAGDDLIGGFLTAEVEGARLTDTEIVDICYLLVIAGLDTVTCSLSCMLAWFAEHPEERRRVVSQPELLARAVEELMRFESPVPLAHRWVTEDIEVAGRRFAAGTMVEVLWAAANVDPAAFPDPLAVDLDRARNPHVGFAAGPHRCLGSNLARLELRVALEEFHRRIPEYEITPGQEVVYTNYGVRAAVHLPITFPVS</sequence>
<dbReference type="RefSeq" id="WP_101836475.1">
    <property type="nucleotide sequence ID" value="NZ_FZMO01000567.1"/>
</dbReference>
<dbReference type="Gene3D" id="1.10.630.10">
    <property type="entry name" value="Cytochrome P450"/>
    <property type="match status" value="1"/>
</dbReference>
<dbReference type="PANTHER" id="PTHR46696">
    <property type="entry name" value="P450, PUTATIVE (EUROFUNG)-RELATED"/>
    <property type="match status" value="1"/>
</dbReference>
<proteinExistence type="inferred from homology"/>
<dbReference type="Pfam" id="PF00067">
    <property type="entry name" value="p450"/>
    <property type="match status" value="1"/>
</dbReference>
<dbReference type="InterPro" id="IPR036396">
    <property type="entry name" value="Cyt_P450_sf"/>
</dbReference>
<dbReference type="PRINTS" id="PR00359">
    <property type="entry name" value="BP450"/>
</dbReference>
<dbReference type="GO" id="GO:0020037">
    <property type="term" value="F:heme binding"/>
    <property type="evidence" value="ECO:0007669"/>
    <property type="project" value="InterPro"/>
</dbReference>
<dbReference type="OrthoDB" id="3599725at2"/>
<evidence type="ECO:0008006" key="4">
    <source>
        <dbReference type="Google" id="ProtNLM"/>
    </source>
</evidence>
<reference evidence="2 3" key="1">
    <citation type="submission" date="2017-06" db="EMBL/GenBank/DDBJ databases">
        <authorList>
            <person name="Kim H.J."/>
            <person name="Triplett B.A."/>
        </authorList>
    </citation>
    <scope>NUCLEOTIDE SEQUENCE [LARGE SCALE GENOMIC DNA]</scope>
    <source>
        <strain evidence="2">FRACA_ARgP5</strain>
    </source>
</reference>
<dbReference type="InterPro" id="IPR001128">
    <property type="entry name" value="Cyt_P450"/>
</dbReference>
<dbReference type="GO" id="GO:0005506">
    <property type="term" value="F:iron ion binding"/>
    <property type="evidence" value="ECO:0007669"/>
    <property type="project" value="InterPro"/>
</dbReference>
<evidence type="ECO:0000256" key="1">
    <source>
        <dbReference type="ARBA" id="ARBA00010617"/>
    </source>
</evidence>
<name>A0A2I2L2V1_9ACTN</name>
<organism evidence="2 3">
    <name type="scientific">Frankia canadensis</name>
    <dbReference type="NCBI Taxonomy" id="1836972"/>
    <lineage>
        <taxon>Bacteria</taxon>
        <taxon>Bacillati</taxon>
        <taxon>Actinomycetota</taxon>
        <taxon>Actinomycetes</taxon>
        <taxon>Frankiales</taxon>
        <taxon>Frankiaceae</taxon>
        <taxon>Frankia</taxon>
    </lineage>
</organism>
<dbReference type="PANTHER" id="PTHR46696:SF6">
    <property type="entry name" value="P450, PUTATIVE (EUROFUNG)-RELATED"/>
    <property type="match status" value="1"/>
</dbReference>
<dbReference type="EMBL" id="FZMO01000567">
    <property type="protein sequence ID" value="SNQ52244.1"/>
    <property type="molecule type" value="Genomic_DNA"/>
</dbReference>
<evidence type="ECO:0000313" key="3">
    <source>
        <dbReference type="Proteomes" id="UP000234331"/>
    </source>
</evidence>
<keyword evidence="3" id="KW-1185">Reference proteome</keyword>
<dbReference type="Proteomes" id="UP000234331">
    <property type="component" value="Unassembled WGS sequence"/>
</dbReference>
<dbReference type="InterPro" id="IPR002397">
    <property type="entry name" value="Cyt_P450_B"/>
</dbReference>
<dbReference type="AlphaFoldDB" id="A0A2I2L2V1"/>
<gene>
    <name evidence="2" type="ORF">FRACA_980007</name>
</gene>
<protein>
    <recommendedName>
        <fullName evidence="4">Cytochrome P450</fullName>
    </recommendedName>
</protein>
<accession>A0A2I2L2V1</accession>
<evidence type="ECO:0000313" key="2">
    <source>
        <dbReference type="EMBL" id="SNQ52244.1"/>
    </source>
</evidence>